<accession>G7DSH3</accession>
<proteinExistence type="predicted"/>
<dbReference type="AlphaFoldDB" id="G7DSH3"/>
<sequence>MAEENVAVGYAGVPTDPSLLPIQAVIDQTAHFAQGGIDHPLQSTSRNPYRPRDDQLDDPSQERVKLTFSPDDFRQWFEEQREITGWSRNHRVDHLKGTPRRGLSTQEDEPISLDTSEWNQQLVQALTQSNPDVLRPSMPERQNSGWELTEYYKCDHATSKRALSEDDEKRKRKRRKKLAAVGCNAKLVIRKSPNVIEVDWHFVHTGHDPAREGAATRRRLSAAATSYLEDLIRADKDWKEISEIVRASREGIPDAVTGEIDRVPESMPEITWQLIYNLKRKLNKAPDPIRAAKREQKLPLMTPDTIVDPDIDPSLAALSEAFKAEH</sequence>
<dbReference type="EMBL" id="BABT02000007">
    <property type="protein sequence ID" value="GAA93533.1"/>
    <property type="molecule type" value="Genomic_DNA"/>
</dbReference>
<dbReference type="InParanoid" id="G7DSH3"/>
<evidence type="ECO:0000256" key="1">
    <source>
        <dbReference type="SAM" id="MobiDB-lite"/>
    </source>
</evidence>
<dbReference type="Proteomes" id="UP000009131">
    <property type="component" value="Unassembled WGS sequence"/>
</dbReference>
<name>G7DSH3_MIXOS</name>
<reference evidence="2 3" key="1">
    <citation type="journal article" date="2011" name="J. Gen. Appl. Microbiol.">
        <title>Draft genome sequencing of the enigmatic basidiomycete Mixia osmundae.</title>
        <authorList>
            <person name="Nishida H."/>
            <person name="Nagatsuka Y."/>
            <person name="Sugiyama J."/>
        </authorList>
    </citation>
    <scope>NUCLEOTIDE SEQUENCE [LARGE SCALE GENOMIC DNA]</scope>
    <source>
        <strain evidence="3">CBS 9802 / IAM 14324 / JCM 22182 / KY 12970</strain>
    </source>
</reference>
<keyword evidence="3" id="KW-1185">Reference proteome</keyword>
<organism evidence="2 3">
    <name type="scientific">Mixia osmundae (strain CBS 9802 / IAM 14324 / JCM 22182 / KY 12970)</name>
    <dbReference type="NCBI Taxonomy" id="764103"/>
    <lineage>
        <taxon>Eukaryota</taxon>
        <taxon>Fungi</taxon>
        <taxon>Dikarya</taxon>
        <taxon>Basidiomycota</taxon>
        <taxon>Pucciniomycotina</taxon>
        <taxon>Mixiomycetes</taxon>
        <taxon>Mixiales</taxon>
        <taxon>Mixiaceae</taxon>
        <taxon>Mixia</taxon>
    </lineage>
</organism>
<evidence type="ECO:0000313" key="2">
    <source>
        <dbReference type="EMBL" id="GAA93533.1"/>
    </source>
</evidence>
<evidence type="ECO:0000313" key="3">
    <source>
        <dbReference type="Proteomes" id="UP000009131"/>
    </source>
</evidence>
<comment type="caution">
    <text evidence="2">The sequence shown here is derived from an EMBL/GenBank/DDBJ whole genome shotgun (WGS) entry which is preliminary data.</text>
</comment>
<gene>
    <name evidence="2" type="primary">Mo00176</name>
    <name evidence="2" type="ORF">E5Q_00176</name>
</gene>
<feature type="compositionally biased region" description="Basic and acidic residues" evidence="1">
    <location>
        <begin position="50"/>
        <end position="61"/>
    </location>
</feature>
<feature type="region of interest" description="Disordered" evidence="1">
    <location>
        <begin position="36"/>
        <end position="61"/>
    </location>
</feature>
<protein>
    <submittedName>
        <fullName evidence="2">Uncharacterized protein</fullName>
    </submittedName>
</protein>
<dbReference type="HOGENOM" id="CLU_852810_0_0_1"/>
<reference evidence="2 3" key="2">
    <citation type="journal article" date="2012" name="Open Biol.">
        <title>Characteristics of nucleosomes and linker DNA regions on the genome of the basidiomycete Mixia osmundae revealed by mono- and dinucleosome mapping.</title>
        <authorList>
            <person name="Nishida H."/>
            <person name="Kondo S."/>
            <person name="Matsumoto T."/>
            <person name="Suzuki Y."/>
            <person name="Yoshikawa H."/>
            <person name="Taylor T.D."/>
            <person name="Sugiyama J."/>
        </authorList>
    </citation>
    <scope>NUCLEOTIDE SEQUENCE [LARGE SCALE GENOMIC DNA]</scope>
    <source>
        <strain evidence="3">CBS 9802 / IAM 14324 / JCM 22182 / KY 12970</strain>
    </source>
</reference>
<dbReference type="RefSeq" id="XP_014566558.1">
    <property type="nucleotide sequence ID" value="XM_014711072.1"/>
</dbReference>